<evidence type="ECO:0000256" key="6">
    <source>
        <dbReference type="ARBA" id="ARBA00039592"/>
    </source>
</evidence>
<keyword evidence="9" id="KW-1185">Reference proteome</keyword>
<dbReference type="Proteomes" id="UP000575898">
    <property type="component" value="Unassembled WGS sequence"/>
</dbReference>
<evidence type="ECO:0000256" key="1">
    <source>
        <dbReference type="ARBA" id="ARBA00022491"/>
    </source>
</evidence>
<keyword evidence="3" id="KW-0238">DNA-binding</keyword>
<dbReference type="PANTHER" id="PTHR43537:SF34">
    <property type="entry name" value="PYRUVATE DEHYDROGENASE COMPLEX REPRESSOR"/>
    <property type="match status" value="1"/>
</dbReference>
<accession>A0A840MML9</accession>
<comment type="caution">
    <text evidence="8">The sequence shown here is derived from an EMBL/GenBank/DDBJ whole genome shotgun (WGS) entry which is preliminary data.</text>
</comment>
<dbReference type="Gene3D" id="1.10.10.10">
    <property type="entry name" value="Winged helix-like DNA-binding domain superfamily/Winged helix DNA-binding domain"/>
    <property type="match status" value="1"/>
</dbReference>
<dbReference type="RefSeq" id="WP_184036548.1">
    <property type="nucleotide sequence ID" value="NZ_JACHHY010000006.1"/>
</dbReference>
<organism evidence="8 9">
    <name type="scientific">Chitinivorax tropicus</name>
    <dbReference type="NCBI Taxonomy" id="714531"/>
    <lineage>
        <taxon>Bacteria</taxon>
        <taxon>Pseudomonadati</taxon>
        <taxon>Pseudomonadota</taxon>
        <taxon>Betaproteobacteria</taxon>
        <taxon>Chitinivorax</taxon>
    </lineage>
</organism>
<dbReference type="GO" id="GO:0003700">
    <property type="term" value="F:DNA-binding transcription factor activity"/>
    <property type="evidence" value="ECO:0007669"/>
    <property type="project" value="InterPro"/>
</dbReference>
<reference evidence="8 9" key="1">
    <citation type="submission" date="2020-08" db="EMBL/GenBank/DDBJ databases">
        <title>Genomic Encyclopedia of Type Strains, Phase IV (KMG-IV): sequencing the most valuable type-strain genomes for metagenomic binning, comparative biology and taxonomic classification.</title>
        <authorList>
            <person name="Goeker M."/>
        </authorList>
    </citation>
    <scope>NUCLEOTIDE SEQUENCE [LARGE SCALE GENOMIC DNA]</scope>
    <source>
        <strain evidence="8 9">DSM 27165</strain>
    </source>
</reference>
<dbReference type="SUPFAM" id="SSF46785">
    <property type="entry name" value="Winged helix' DNA-binding domain"/>
    <property type="match status" value="1"/>
</dbReference>
<keyword evidence="4" id="KW-0804">Transcription</keyword>
<evidence type="ECO:0000259" key="7">
    <source>
        <dbReference type="PROSITE" id="PS50949"/>
    </source>
</evidence>
<dbReference type="InterPro" id="IPR036390">
    <property type="entry name" value="WH_DNA-bd_sf"/>
</dbReference>
<evidence type="ECO:0000256" key="3">
    <source>
        <dbReference type="ARBA" id="ARBA00023125"/>
    </source>
</evidence>
<evidence type="ECO:0000256" key="5">
    <source>
        <dbReference type="ARBA" id="ARBA00037357"/>
    </source>
</evidence>
<dbReference type="SMART" id="SM00345">
    <property type="entry name" value="HTH_GNTR"/>
    <property type="match status" value="1"/>
</dbReference>
<dbReference type="InterPro" id="IPR000524">
    <property type="entry name" value="Tscrpt_reg_HTH_GntR"/>
</dbReference>
<evidence type="ECO:0000256" key="4">
    <source>
        <dbReference type="ARBA" id="ARBA00023163"/>
    </source>
</evidence>
<keyword evidence="8" id="KW-0670">Pyruvate</keyword>
<dbReference type="Gene3D" id="1.20.120.530">
    <property type="entry name" value="GntR ligand-binding domain-like"/>
    <property type="match status" value="1"/>
</dbReference>
<dbReference type="Pfam" id="PF00392">
    <property type="entry name" value="GntR"/>
    <property type="match status" value="1"/>
</dbReference>
<dbReference type="CDD" id="cd07377">
    <property type="entry name" value="WHTH_GntR"/>
    <property type="match status" value="1"/>
</dbReference>
<dbReference type="InterPro" id="IPR008920">
    <property type="entry name" value="TF_FadR/GntR_C"/>
</dbReference>
<dbReference type="AlphaFoldDB" id="A0A840MML9"/>
<dbReference type="SUPFAM" id="SSF48008">
    <property type="entry name" value="GntR ligand-binding domain-like"/>
    <property type="match status" value="1"/>
</dbReference>
<dbReference type="PROSITE" id="PS50949">
    <property type="entry name" value="HTH_GNTR"/>
    <property type="match status" value="1"/>
</dbReference>
<dbReference type="GO" id="GO:0003677">
    <property type="term" value="F:DNA binding"/>
    <property type="evidence" value="ECO:0007669"/>
    <property type="project" value="UniProtKB-KW"/>
</dbReference>
<dbReference type="PRINTS" id="PR00035">
    <property type="entry name" value="HTHGNTR"/>
</dbReference>
<dbReference type="Pfam" id="PF07729">
    <property type="entry name" value="FCD"/>
    <property type="match status" value="1"/>
</dbReference>
<feature type="domain" description="HTH gntR-type" evidence="7">
    <location>
        <begin position="8"/>
        <end position="76"/>
    </location>
</feature>
<name>A0A840MML9_9PROT</name>
<evidence type="ECO:0000313" key="9">
    <source>
        <dbReference type="Proteomes" id="UP000575898"/>
    </source>
</evidence>
<proteinExistence type="predicted"/>
<comment type="function">
    <text evidence="5">Transcriptional repressor for the pyruvate dehydrogenase complex genes aceEF and lpd.</text>
</comment>
<keyword evidence="1" id="KW-0678">Repressor</keyword>
<dbReference type="PANTHER" id="PTHR43537">
    <property type="entry name" value="TRANSCRIPTIONAL REGULATOR, GNTR FAMILY"/>
    <property type="match status" value="1"/>
</dbReference>
<dbReference type="SMART" id="SM00895">
    <property type="entry name" value="FCD"/>
    <property type="match status" value="1"/>
</dbReference>
<protein>
    <recommendedName>
        <fullName evidence="6">Pyruvate dehydrogenase complex repressor</fullName>
    </recommendedName>
</protein>
<keyword evidence="2" id="KW-0805">Transcription regulation</keyword>
<evidence type="ECO:0000313" key="8">
    <source>
        <dbReference type="EMBL" id="MBB5017972.1"/>
    </source>
</evidence>
<dbReference type="InterPro" id="IPR036388">
    <property type="entry name" value="WH-like_DNA-bd_sf"/>
</dbReference>
<dbReference type="EMBL" id="JACHHY010000006">
    <property type="protein sequence ID" value="MBB5017972.1"/>
    <property type="molecule type" value="Genomic_DNA"/>
</dbReference>
<dbReference type="InterPro" id="IPR011711">
    <property type="entry name" value="GntR_C"/>
</dbReference>
<evidence type="ECO:0000256" key="2">
    <source>
        <dbReference type="ARBA" id="ARBA00023015"/>
    </source>
</evidence>
<sequence>MFQEIKPRRVADEIVERLQRMILEGVLKENQRLPAERHLAEQFGVSRPSVREAIQKLVAKGLIRSRQGGGNYVSTGLGATWYDPLLALMQQDATVHFDLLEFRHTIETAMAYYAAERATEADRANISHAYEQLQTTYRSADHAQEAEADAGFHLAIAEASQNVVFLHTIRGLFGLLRHNVVTNLGGLYTRHTTRDTIMAQHAAIFQAIMDRDPVAARQASGTHVRYAEEALMELDVEKRRQARAEMRLKLMGD</sequence>
<gene>
    <name evidence="8" type="ORF">HNQ59_001257</name>
</gene>